<evidence type="ECO:0000256" key="10">
    <source>
        <dbReference type="ARBA" id="ARBA00022777"/>
    </source>
</evidence>
<comment type="caution">
    <text evidence="17">The sequence shown here is derived from an EMBL/GenBank/DDBJ whole genome shotgun (WGS) entry which is preliminary data.</text>
</comment>
<evidence type="ECO:0000259" key="15">
    <source>
        <dbReference type="Pfam" id="PF00391"/>
    </source>
</evidence>
<comment type="catalytic activity">
    <reaction evidence="14">
        <text>pyruvate + ATP + H2O = phosphoenolpyruvate + AMP + phosphate + 2 H(+)</text>
        <dbReference type="Rhea" id="RHEA:11364"/>
        <dbReference type="ChEBI" id="CHEBI:15361"/>
        <dbReference type="ChEBI" id="CHEBI:15377"/>
        <dbReference type="ChEBI" id="CHEBI:15378"/>
        <dbReference type="ChEBI" id="CHEBI:30616"/>
        <dbReference type="ChEBI" id="CHEBI:43474"/>
        <dbReference type="ChEBI" id="CHEBI:58702"/>
        <dbReference type="ChEBI" id="CHEBI:456215"/>
        <dbReference type="EC" id="2.7.9.2"/>
    </reaction>
</comment>
<dbReference type="Pfam" id="PF01326">
    <property type="entry name" value="PPDK_N"/>
    <property type="match status" value="2"/>
</dbReference>
<dbReference type="UniPathway" id="UPA00138"/>
<dbReference type="GO" id="GO:0006094">
    <property type="term" value="P:gluconeogenesis"/>
    <property type="evidence" value="ECO:0007669"/>
    <property type="project" value="UniProtKB-UniPathway"/>
</dbReference>
<keyword evidence="11" id="KW-0067">ATP-binding</keyword>
<dbReference type="InterPro" id="IPR002192">
    <property type="entry name" value="PPDK_AMP/ATP-bd"/>
</dbReference>
<dbReference type="AlphaFoldDB" id="A0A7J0BHM4"/>
<evidence type="ECO:0000256" key="5">
    <source>
        <dbReference type="ARBA" id="ARBA00011996"/>
    </source>
</evidence>
<evidence type="ECO:0000313" key="18">
    <source>
        <dbReference type="Proteomes" id="UP000503840"/>
    </source>
</evidence>
<evidence type="ECO:0000256" key="6">
    <source>
        <dbReference type="ARBA" id="ARBA00021623"/>
    </source>
</evidence>
<dbReference type="InterPro" id="IPR008279">
    <property type="entry name" value="PEP-util_enz_mobile_dom"/>
</dbReference>
<dbReference type="Gene3D" id="3.30.470.20">
    <property type="entry name" value="ATP-grasp fold, B domain"/>
    <property type="match status" value="1"/>
</dbReference>
<comment type="function">
    <text evidence="2">Catalyzes the phosphorylation of pyruvate to phosphoenolpyruvate.</text>
</comment>
<accession>A0A7J0BHM4</accession>
<evidence type="ECO:0000256" key="14">
    <source>
        <dbReference type="ARBA" id="ARBA00047700"/>
    </source>
</evidence>
<dbReference type="RefSeq" id="WP_174404298.1">
    <property type="nucleotide sequence ID" value="NZ_BLVO01000012.1"/>
</dbReference>
<dbReference type="Gene3D" id="3.30.1490.20">
    <property type="entry name" value="ATP-grasp fold, A domain"/>
    <property type="match status" value="1"/>
</dbReference>
<dbReference type="PANTHER" id="PTHR43030:SF1">
    <property type="entry name" value="PHOSPHOENOLPYRUVATE SYNTHASE"/>
    <property type="match status" value="1"/>
</dbReference>
<dbReference type="InterPro" id="IPR006319">
    <property type="entry name" value="PEP_synth"/>
</dbReference>
<dbReference type="PANTHER" id="PTHR43030">
    <property type="entry name" value="PHOSPHOENOLPYRUVATE SYNTHASE"/>
    <property type="match status" value="1"/>
</dbReference>
<dbReference type="GO" id="GO:0008986">
    <property type="term" value="F:pyruvate, water dikinase activity"/>
    <property type="evidence" value="ECO:0007669"/>
    <property type="project" value="UniProtKB-EC"/>
</dbReference>
<evidence type="ECO:0000256" key="7">
    <source>
        <dbReference type="ARBA" id="ARBA00022679"/>
    </source>
</evidence>
<evidence type="ECO:0000256" key="9">
    <source>
        <dbReference type="ARBA" id="ARBA00022741"/>
    </source>
</evidence>
<evidence type="ECO:0000256" key="1">
    <source>
        <dbReference type="ARBA" id="ARBA00001946"/>
    </source>
</evidence>
<evidence type="ECO:0000256" key="11">
    <source>
        <dbReference type="ARBA" id="ARBA00022840"/>
    </source>
</evidence>
<keyword evidence="9" id="KW-0547">Nucleotide-binding</keyword>
<keyword evidence="12" id="KW-0460">Magnesium</keyword>
<evidence type="ECO:0000313" key="17">
    <source>
        <dbReference type="EMBL" id="GFM32605.1"/>
    </source>
</evidence>
<dbReference type="EMBL" id="BLVO01000012">
    <property type="protein sequence ID" value="GFM32605.1"/>
    <property type="molecule type" value="Genomic_DNA"/>
</dbReference>
<reference evidence="17 18" key="1">
    <citation type="submission" date="2020-05" db="EMBL/GenBank/DDBJ databases">
        <title>Draft genome sequence of Desulfovibrio sp. strain HN2T.</title>
        <authorList>
            <person name="Ueno A."/>
            <person name="Tamazawa S."/>
            <person name="Tamamura S."/>
            <person name="Murakami T."/>
            <person name="Kiyama T."/>
            <person name="Inomata H."/>
            <person name="Amano Y."/>
            <person name="Miyakawa K."/>
            <person name="Tamaki H."/>
            <person name="Naganuma T."/>
            <person name="Kaneko K."/>
        </authorList>
    </citation>
    <scope>NUCLEOTIDE SEQUENCE [LARGE SCALE GENOMIC DNA]</scope>
    <source>
        <strain evidence="17 18">HN2</strain>
    </source>
</reference>
<keyword evidence="18" id="KW-1185">Reference proteome</keyword>
<proteinExistence type="inferred from homology"/>
<feature type="domain" description="PEP-utilising enzyme mobile" evidence="15">
    <location>
        <begin position="456"/>
        <end position="526"/>
    </location>
</feature>
<comment type="pathway">
    <text evidence="3">Carbohydrate biosynthesis; gluconeogenesis.</text>
</comment>
<dbReference type="Pfam" id="PF00391">
    <property type="entry name" value="PEP-utilizers"/>
    <property type="match status" value="1"/>
</dbReference>
<dbReference type="Proteomes" id="UP000503840">
    <property type="component" value="Unassembled WGS sequence"/>
</dbReference>
<dbReference type="GO" id="GO:0005524">
    <property type="term" value="F:ATP binding"/>
    <property type="evidence" value="ECO:0007669"/>
    <property type="project" value="UniProtKB-KW"/>
</dbReference>
<name>A0A7J0BHM4_9BACT</name>
<evidence type="ECO:0000256" key="2">
    <source>
        <dbReference type="ARBA" id="ARBA00002988"/>
    </source>
</evidence>
<gene>
    <name evidence="17" type="ORF">DSM101010T_09700</name>
</gene>
<comment type="similarity">
    <text evidence="4">Belongs to the PEP-utilizing enzyme family.</text>
</comment>
<dbReference type="InterPro" id="IPR013815">
    <property type="entry name" value="ATP_grasp_subdomain_1"/>
</dbReference>
<keyword evidence="7" id="KW-0808">Transferase</keyword>
<dbReference type="InterPro" id="IPR036637">
    <property type="entry name" value="Phosphohistidine_dom_sf"/>
</dbReference>
<feature type="domain" description="Pyruvate phosphate dikinase AMP/ATP-binding" evidence="16">
    <location>
        <begin position="128"/>
        <end position="350"/>
    </location>
</feature>
<sequence length="824" mass="91507">MSFRELFLHWTYQAFAPGTLLRNKYNAFKELLRLDDQCLERIADLEEIHYGREQADWARVTWLCEELGTTLRSLIEQLQSMGPTRYMDLLDYFSKINFYVRMAVTVPDAEIVPPFVFPLTDAMQHSRQAGGKALHLAQIAHATDLPLPPGMVISASAFHYFIEANELRPLLDERLRQVRLTDPAELAALADEMQLLIHEAEMPDPIANEIEIAALELGSGGKLLAVRSSAVAEDGEASFAGQYTSKLNVAASDIMEAWKEVVASKYTPRAIAYRIMHGLADSETPMGVLIMPMIEPACAGVVYTRDPEMHANLPVPDREHGALAVFAVEGLGEALVDGSTSPHTALLSRRPSHRLIDKPADFPVPTPTLKRLAEHAMQLEDLFGAPQDVEWAMDGRNRLHILQSRAIQADRTAEAMLHHAPPDLPVLISATPAGASAVAAGRTTIIPQCSDIQDMPRGSVLVTRNLGPALSRVIDRVAAVIALKGSRASHFASVAREFGVPVIVDAAGCLESLENGIIVTVDGITGTVHAGRPDFLPEKPPVMHRQLGAMRRLGMAMPRIAKLNLTDPMADNFAPEFCRSMHDLVRFAHERGVEEMFTLVGRSGRGLSGARKLKSDIPISLYLLNLEDGLFHSAAGKPDVTPDDIRSVPMWALWFGLSCNRVQWPTNLKHVDWNELDRVSAGIINPDSPQLASYAVLSHTYLHMMVRFGYHFSVIDTLCGPEARQNYIKFRFKGGGGRPEQRILRLQFIERVLSRFGFFVTTRGDLLDARHPAEEDSEIQKRLAMLGLLLARTRMMDMGLTRYEQIDETEQAFLQDLEALEKRE</sequence>
<keyword evidence="8" id="KW-0479">Metal-binding</keyword>
<comment type="cofactor">
    <cofactor evidence="1">
        <name>Mg(2+)</name>
        <dbReference type="ChEBI" id="CHEBI:18420"/>
    </cofactor>
</comment>
<dbReference type="EC" id="2.7.9.2" evidence="5"/>
<keyword evidence="17" id="KW-0670">Pyruvate</keyword>
<keyword evidence="10 17" id="KW-0418">Kinase</keyword>
<dbReference type="SUPFAM" id="SSF52009">
    <property type="entry name" value="Phosphohistidine domain"/>
    <property type="match status" value="1"/>
</dbReference>
<evidence type="ECO:0000256" key="13">
    <source>
        <dbReference type="ARBA" id="ARBA00033470"/>
    </source>
</evidence>
<evidence type="ECO:0000259" key="16">
    <source>
        <dbReference type="Pfam" id="PF01326"/>
    </source>
</evidence>
<organism evidence="17 18">
    <name type="scientific">Desulfovibrio subterraneus</name>
    <dbReference type="NCBI Taxonomy" id="2718620"/>
    <lineage>
        <taxon>Bacteria</taxon>
        <taxon>Pseudomonadati</taxon>
        <taxon>Thermodesulfobacteriota</taxon>
        <taxon>Desulfovibrionia</taxon>
        <taxon>Desulfovibrionales</taxon>
        <taxon>Desulfovibrionaceae</taxon>
        <taxon>Desulfovibrio</taxon>
    </lineage>
</organism>
<evidence type="ECO:0000256" key="12">
    <source>
        <dbReference type="ARBA" id="ARBA00022842"/>
    </source>
</evidence>
<evidence type="ECO:0000256" key="8">
    <source>
        <dbReference type="ARBA" id="ARBA00022723"/>
    </source>
</evidence>
<feature type="domain" description="Pyruvate phosphate dikinase AMP/ATP-binding" evidence="16">
    <location>
        <begin position="368"/>
        <end position="412"/>
    </location>
</feature>
<evidence type="ECO:0000256" key="4">
    <source>
        <dbReference type="ARBA" id="ARBA00007837"/>
    </source>
</evidence>
<protein>
    <recommendedName>
        <fullName evidence="6">Phosphoenolpyruvate synthase</fullName>
        <ecNumber evidence="5">2.7.9.2</ecNumber>
    </recommendedName>
    <alternativeName>
        <fullName evidence="13">Pyruvate, water dikinase</fullName>
    </alternativeName>
</protein>
<dbReference type="Gene3D" id="3.50.30.10">
    <property type="entry name" value="Phosphohistidine domain"/>
    <property type="match status" value="1"/>
</dbReference>
<dbReference type="SUPFAM" id="SSF56059">
    <property type="entry name" value="Glutathione synthetase ATP-binding domain-like"/>
    <property type="match status" value="1"/>
</dbReference>
<dbReference type="GO" id="GO:0046872">
    <property type="term" value="F:metal ion binding"/>
    <property type="evidence" value="ECO:0007669"/>
    <property type="project" value="UniProtKB-KW"/>
</dbReference>
<evidence type="ECO:0000256" key="3">
    <source>
        <dbReference type="ARBA" id="ARBA00004742"/>
    </source>
</evidence>